<dbReference type="Proteomes" id="UP000046392">
    <property type="component" value="Unplaced"/>
</dbReference>
<proteinExistence type="predicted"/>
<reference evidence="2" key="1">
    <citation type="submission" date="2017-02" db="UniProtKB">
        <authorList>
            <consortium name="WormBaseParasite"/>
        </authorList>
    </citation>
    <scope>IDENTIFICATION</scope>
</reference>
<accession>A0A0N5C5Y3</accession>
<sequence>EIQDVGYVIIPMSGMDIQAYVRCHSWIIIDLSTI</sequence>
<name>A0A0N5C5Y3_STREA</name>
<protein>
    <submittedName>
        <fullName evidence="2">Hemagglutinin glycoprotein</fullName>
    </submittedName>
</protein>
<organism evidence="1 2">
    <name type="scientific">Strongyloides papillosus</name>
    <name type="common">Intestinal threadworm</name>
    <dbReference type="NCBI Taxonomy" id="174720"/>
    <lineage>
        <taxon>Eukaryota</taxon>
        <taxon>Metazoa</taxon>
        <taxon>Ecdysozoa</taxon>
        <taxon>Nematoda</taxon>
        <taxon>Chromadorea</taxon>
        <taxon>Rhabditida</taxon>
        <taxon>Tylenchina</taxon>
        <taxon>Panagrolaimomorpha</taxon>
        <taxon>Strongyloidoidea</taxon>
        <taxon>Strongyloididae</taxon>
        <taxon>Strongyloides</taxon>
    </lineage>
</organism>
<evidence type="ECO:0000313" key="1">
    <source>
        <dbReference type="Proteomes" id="UP000046392"/>
    </source>
</evidence>
<dbReference type="WBParaSite" id="SPAL_0001335800.1">
    <property type="protein sequence ID" value="SPAL_0001335800.1"/>
    <property type="gene ID" value="SPAL_0001335800"/>
</dbReference>
<dbReference type="AlphaFoldDB" id="A0A0N5C5Y3"/>
<keyword evidence="1" id="KW-1185">Reference proteome</keyword>
<evidence type="ECO:0000313" key="2">
    <source>
        <dbReference type="WBParaSite" id="SPAL_0001335800.1"/>
    </source>
</evidence>